<proteinExistence type="predicted"/>
<dbReference type="EMBL" id="DVIT01000013">
    <property type="protein sequence ID" value="HIS46552.1"/>
    <property type="molecule type" value="Genomic_DNA"/>
</dbReference>
<evidence type="ECO:0000313" key="2">
    <source>
        <dbReference type="Proteomes" id="UP000823927"/>
    </source>
</evidence>
<reference evidence="1" key="1">
    <citation type="submission" date="2020-10" db="EMBL/GenBank/DDBJ databases">
        <authorList>
            <person name="Gilroy R."/>
        </authorList>
    </citation>
    <scope>NUCLEOTIDE SEQUENCE</scope>
    <source>
        <strain evidence="1">CHK178-757</strain>
    </source>
</reference>
<dbReference type="NCBIfam" id="TIGR02837">
    <property type="entry name" value="spore_II_R"/>
    <property type="match status" value="1"/>
</dbReference>
<organism evidence="1 2">
    <name type="scientific">Candidatus Scybalocola faecigallinarum</name>
    <dbReference type="NCBI Taxonomy" id="2840941"/>
    <lineage>
        <taxon>Bacteria</taxon>
        <taxon>Bacillati</taxon>
        <taxon>Bacillota</taxon>
        <taxon>Clostridia</taxon>
        <taxon>Lachnospirales</taxon>
        <taxon>Lachnospiraceae</taxon>
        <taxon>Lachnospiraceae incertae sedis</taxon>
        <taxon>Candidatus Scybalocola (ex Gilroy et al. 2021)</taxon>
    </lineage>
</organism>
<gene>
    <name evidence="1" type="primary">spoIIR</name>
    <name evidence="1" type="ORF">IAB46_03155</name>
</gene>
<evidence type="ECO:0000313" key="1">
    <source>
        <dbReference type="EMBL" id="HIS46552.1"/>
    </source>
</evidence>
<sequence>MKNMKRICMILCIVFCAGLLLFVPAQNYQREISDKILRFHVVANSNTMEDQELKLLVRDRIAEFLQEPLSLCRTKSDSEAAVKALLPQIREVAMACVQSCGYDYPVSAGIGERYFPEKTYGDMTFPRGYYEALTINIGSGSGRNWWCVLFPNLCFTDAVTAAVPEESRDLLKDELCEETYESLFEGDKVQLRFKLAEIFQ</sequence>
<name>A0A9D1F3U4_9FIRM</name>
<dbReference type="InterPro" id="IPR014202">
    <property type="entry name" value="Spore_II_R"/>
</dbReference>
<accession>A0A9D1F3U4</accession>
<protein>
    <submittedName>
        <fullName evidence="1">Stage II sporulation protein R</fullName>
    </submittedName>
</protein>
<comment type="caution">
    <text evidence="1">The sequence shown here is derived from an EMBL/GenBank/DDBJ whole genome shotgun (WGS) entry which is preliminary data.</text>
</comment>
<dbReference type="AlphaFoldDB" id="A0A9D1F3U4"/>
<dbReference type="Proteomes" id="UP000823927">
    <property type="component" value="Unassembled WGS sequence"/>
</dbReference>
<dbReference type="Pfam" id="PF09551">
    <property type="entry name" value="Spore_II_R"/>
    <property type="match status" value="1"/>
</dbReference>
<reference evidence="1" key="2">
    <citation type="journal article" date="2021" name="PeerJ">
        <title>Extensive microbial diversity within the chicken gut microbiome revealed by metagenomics and culture.</title>
        <authorList>
            <person name="Gilroy R."/>
            <person name="Ravi A."/>
            <person name="Getino M."/>
            <person name="Pursley I."/>
            <person name="Horton D.L."/>
            <person name="Alikhan N.F."/>
            <person name="Baker D."/>
            <person name="Gharbi K."/>
            <person name="Hall N."/>
            <person name="Watson M."/>
            <person name="Adriaenssens E.M."/>
            <person name="Foster-Nyarko E."/>
            <person name="Jarju S."/>
            <person name="Secka A."/>
            <person name="Antonio M."/>
            <person name="Oren A."/>
            <person name="Chaudhuri R.R."/>
            <person name="La Ragione R."/>
            <person name="Hildebrand F."/>
            <person name="Pallen M.J."/>
        </authorList>
    </citation>
    <scope>NUCLEOTIDE SEQUENCE</scope>
    <source>
        <strain evidence="1">CHK178-757</strain>
    </source>
</reference>